<accession>A0A2P2N126</accession>
<dbReference type="AlphaFoldDB" id="A0A2P2N126"/>
<sequence>MNLRINTTIQKFKLIRLDGIDCNGQPVLIGQQG</sequence>
<reference evidence="1" key="1">
    <citation type="submission" date="2018-02" db="EMBL/GenBank/DDBJ databases">
        <title>Rhizophora mucronata_Transcriptome.</title>
        <authorList>
            <person name="Meera S.P."/>
            <person name="Sreeshan A."/>
            <person name="Augustine A."/>
        </authorList>
    </citation>
    <scope>NUCLEOTIDE SEQUENCE</scope>
    <source>
        <tissue evidence="1">Leaf</tissue>
    </source>
</reference>
<protein>
    <submittedName>
        <fullName evidence="1">Uncharacterized protein</fullName>
    </submittedName>
</protein>
<proteinExistence type="predicted"/>
<name>A0A2P2N126_RHIMU</name>
<organism evidence="1">
    <name type="scientific">Rhizophora mucronata</name>
    <name type="common">Asiatic mangrove</name>
    <dbReference type="NCBI Taxonomy" id="61149"/>
    <lineage>
        <taxon>Eukaryota</taxon>
        <taxon>Viridiplantae</taxon>
        <taxon>Streptophyta</taxon>
        <taxon>Embryophyta</taxon>
        <taxon>Tracheophyta</taxon>
        <taxon>Spermatophyta</taxon>
        <taxon>Magnoliopsida</taxon>
        <taxon>eudicotyledons</taxon>
        <taxon>Gunneridae</taxon>
        <taxon>Pentapetalae</taxon>
        <taxon>rosids</taxon>
        <taxon>fabids</taxon>
        <taxon>Malpighiales</taxon>
        <taxon>Rhizophoraceae</taxon>
        <taxon>Rhizophora</taxon>
    </lineage>
</organism>
<dbReference type="EMBL" id="GGEC01055703">
    <property type="protein sequence ID" value="MBX36187.1"/>
    <property type="molecule type" value="Transcribed_RNA"/>
</dbReference>
<evidence type="ECO:0000313" key="1">
    <source>
        <dbReference type="EMBL" id="MBX36187.1"/>
    </source>
</evidence>